<evidence type="ECO:0000313" key="1">
    <source>
        <dbReference type="EMBL" id="MCU9614347.1"/>
    </source>
</evidence>
<dbReference type="EMBL" id="JAOUSF010000004">
    <property type="protein sequence ID" value="MCU9614347.1"/>
    <property type="molecule type" value="Genomic_DNA"/>
</dbReference>
<accession>A0AAE3ITY6</accession>
<evidence type="ECO:0000313" key="2">
    <source>
        <dbReference type="Proteomes" id="UP001209318"/>
    </source>
</evidence>
<dbReference type="Proteomes" id="UP001209318">
    <property type="component" value="Unassembled WGS sequence"/>
</dbReference>
<gene>
    <name evidence="1" type="ORF">OEV98_12450</name>
</gene>
<dbReference type="RefSeq" id="WP_016886489.1">
    <property type="nucleotide sequence ID" value="NZ_JAOUSF010000004.1"/>
</dbReference>
<dbReference type="AlphaFoldDB" id="A0AAE3ITY6"/>
<keyword evidence="2" id="KW-1185">Reference proteome</keyword>
<name>A0AAE3ITY6_9BACI</name>
<comment type="caution">
    <text evidence="1">The sequence shown here is derived from an EMBL/GenBank/DDBJ whole genome shotgun (WGS) entry which is preliminary data.</text>
</comment>
<proteinExistence type="predicted"/>
<reference evidence="1" key="1">
    <citation type="submission" date="2022-10" db="EMBL/GenBank/DDBJ databases">
        <title>Description of Fervidibacillus gen. nov. in the family Fervidibacillaceae fam. nov. with two species, Fervidibacillus albus sp. nov., and Fervidibacillus halotolerans sp. nov., isolated from tidal flat sediments.</title>
        <authorList>
            <person name="Kwon K.K."/>
            <person name="Yang S.-H."/>
        </authorList>
    </citation>
    <scope>NUCLEOTIDE SEQUENCE</scope>
    <source>
        <strain evidence="1">JCM 19140</strain>
    </source>
</reference>
<organism evidence="1 2">
    <name type="scientific">Perspicuibacillus lycopersici</name>
    <dbReference type="NCBI Taxonomy" id="1325689"/>
    <lineage>
        <taxon>Bacteria</taxon>
        <taxon>Bacillati</taxon>
        <taxon>Bacillota</taxon>
        <taxon>Bacilli</taxon>
        <taxon>Bacillales</taxon>
        <taxon>Bacillaceae</taxon>
        <taxon>Perspicuibacillus</taxon>
    </lineage>
</organism>
<protein>
    <submittedName>
        <fullName evidence="1">Uncharacterized protein</fullName>
    </submittedName>
</protein>
<sequence>MKIERIFNNESPITLEDIFTSILNEKIDDLIKEFYDNNDIETSTDSPKEKGEEVA</sequence>